<reference evidence="3" key="1">
    <citation type="submission" date="2021-01" db="EMBL/GenBank/DDBJ databases">
        <title>Modified the classification status of verrucomicrobia.</title>
        <authorList>
            <person name="Feng X."/>
        </authorList>
    </citation>
    <scope>NUCLEOTIDE SEQUENCE</scope>
    <source>
        <strain evidence="3">_KCTC 22039</strain>
    </source>
</reference>
<evidence type="ECO:0000259" key="2">
    <source>
        <dbReference type="Pfam" id="PF05618"/>
    </source>
</evidence>
<accession>A0A8J7SIF0</accession>
<name>A0A8J7SIF0_9BACT</name>
<dbReference type="GO" id="GO:0008233">
    <property type="term" value="F:peptidase activity"/>
    <property type="evidence" value="ECO:0007669"/>
    <property type="project" value="UniProtKB-KW"/>
</dbReference>
<proteinExistence type="predicted"/>
<organism evidence="3 4">
    <name type="scientific">Persicirhabdus sediminis</name>
    <dbReference type="NCBI Taxonomy" id="454144"/>
    <lineage>
        <taxon>Bacteria</taxon>
        <taxon>Pseudomonadati</taxon>
        <taxon>Verrucomicrobiota</taxon>
        <taxon>Verrucomicrobiia</taxon>
        <taxon>Verrucomicrobiales</taxon>
        <taxon>Verrucomicrobiaceae</taxon>
        <taxon>Persicirhabdus</taxon>
    </lineage>
</organism>
<keyword evidence="4" id="KW-1185">Reference proteome</keyword>
<dbReference type="SUPFAM" id="SSF50630">
    <property type="entry name" value="Acid proteases"/>
    <property type="match status" value="1"/>
</dbReference>
<dbReference type="Proteomes" id="UP000624703">
    <property type="component" value="Unassembled WGS sequence"/>
</dbReference>
<dbReference type="Gene3D" id="2.40.70.10">
    <property type="entry name" value="Acid Proteases"/>
    <property type="match status" value="1"/>
</dbReference>
<evidence type="ECO:0000313" key="4">
    <source>
        <dbReference type="Proteomes" id="UP000624703"/>
    </source>
</evidence>
<dbReference type="PANTHER" id="PTHR38037">
    <property type="entry name" value="ZN_PROTEASE DOMAIN-CONTAINING PROTEIN"/>
    <property type="match status" value="1"/>
</dbReference>
<feature type="signal peptide" evidence="1">
    <location>
        <begin position="1"/>
        <end position="21"/>
    </location>
</feature>
<evidence type="ECO:0000256" key="1">
    <source>
        <dbReference type="SAM" id="SignalP"/>
    </source>
</evidence>
<evidence type="ECO:0000313" key="3">
    <source>
        <dbReference type="EMBL" id="MBK1791415.1"/>
    </source>
</evidence>
<keyword evidence="3" id="KW-0645">Protease</keyword>
<dbReference type="AlphaFoldDB" id="A0A8J7SIF0"/>
<keyword evidence="1" id="KW-0732">Signal</keyword>
<dbReference type="InterPro" id="IPR008503">
    <property type="entry name" value="Asp_endopeptidase"/>
</dbReference>
<feature type="chain" id="PRO_5035311274" evidence="1">
    <location>
        <begin position="22"/>
        <end position="179"/>
    </location>
</feature>
<dbReference type="PANTHER" id="PTHR38037:SF2">
    <property type="entry name" value="ATP-DEPENDENT ZINC PROTEASE DOMAIN-CONTAINING PROTEIN-RELATED"/>
    <property type="match status" value="1"/>
</dbReference>
<dbReference type="Pfam" id="PF05618">
    <property type="entry name" value="Zn_protease"/>
    <property type="match status" value="1"/>
</dbReference>
<dbReference type="EMBL" id="JAENIM010000039">
    <property type="protein sequence ID" value="MBK1791415.1"/>
    <property type="molecule type" value="Genomic_DNA"/>
</dbReference>
<protein>
    <submittedName>
        <fullName evidence="3">ATP-dependent zinc protease</fullName>
    </submittedName>
</protein>
<comment type="caution">
    <text evidence="3">The sequence shown here is derived from an EMBL/GenBank/DDBJ whole genome shotgun (WGS) entry which is preliminary data.</text>
</comment>
<dbReference type="GO" id="GO:0006508">
    <property type="term" value="P:proteolysis"/>
    <property type="evidence" value="ECO:0007669"/>
    <property type="project" value="UniProtKB-KW"/>
</dbReference>
<dbReference type="RefSeq" id="WP_200311421.1">
    <property type="nucleotide sequence ID" value="NZ_JAENIM010000039.1"/>
</dbReference>
<sequence length="179" mass="20007">MNRFLLTISLCCLLTPSILPAQSQEKKSAKQSSLATIGAVETVVLLKTEHRVQLEARIDTGAETSSITAKNIEEFERDGKPWVRFTIEHKDQKTTMSAPLVRTVEIKRHGAEGVKRPVVRLQIAMGKIRSNTEFSLTDRSKFEYPVLIGRSFLKGVAIVDVAGDHLTHPITQEELQNEN</sequence>
<keyword evidence="3" id="KW-0378">Hydrolase</keyword>
<gene>
    <name evidence="3" type="ORF">JIN82_09655</name>
</gene>
<dbReference type="InterPro" id="IPR021109">
    <property type="entry name" value="Peptidase_aspartic_dom_sf"/>
</dbReference>
<feature type="domain" description="Retropepsin-like aspartic endopeptidase" evidence="2">
    <location>
        <begin position="38"/>
        <end position="163"/>
    </location>
</feature>